<organism evidence="1 2">
    <name type="scientific">Rasamsonia emersonii (strain ATCC 16479 / CBS 393.64 / IMI 116815)</name>
    <dbReference type="NCBI Taxonomy" id="1408163"/>
    <lineage>
        <taxon>Eukaryota</taxon>
        <taxon>Fungi</taxon>
        <taxon>Dikarya</taxon>
        <taxon>Ascomycota</taxon>
        <taxon>Pezizomycotina</taxon>
        <taxon>Eurotiomycetes</taxon>
        <taxon>Eurotiomycetidae</taxon>
        <taxon>Eurotiales</taxon>
        <taxon>Trichocomaceae</taxon>
        <taxon>Rasamsonia</taxon>
    </lineage>
</organism>
<dbReference type="AlphaFoldDB" id="A0A0F4Z4V6"/>
<proteinExistence type="predicted"/>
<accession>A0A0F4Z4V6</accession>
<keyword evidence="2" id="KW-1185">Reference proteome</keyword>
<dbReference type="Proteomes" id="UP000053958">
    <property type="component" value="Unassembled WGS sequence"/>
</dbReference>
<protein>
    <submittedName>
        <fullName evidence="1">Uncharacterized protein</fullName>
    </submittedName>
</protein>
<dbReference type="EMBL" id="LASV01000043">
    <property type="protein sequence ID" value="KKA24908.1"/>
    <property type="molecule type" value="Genomic_DNA"/>
</dbReference>
<sequence length="119" mass="13269">MQCTYLCHHMAGLKEDLFIILAGNCHCKTIELRRYRSIVSNLLLVHWYTGDRQVGIAYVYAPTKVPAKTVGCSHVILHSSKQAGRRWGGGEGGKSSFRAPWQSIRFMLNCRGEAGISAM</sequence>
<dbReference type="GeneID" id="25313406"/>
<gene>
    <name evidence="1" type="ORF">T310_1054</name>
</gene>
<reference evidence="1 2" key="1">
    <citation type="submission" date="2015-04" db="EMBL/GenBank/DDBJ databases">
        <authorList>
            <person name="Heijne W.H."/>
            <person name="Fedorova N.D."/>
            <person name="Nierman W.C."/>
            <person name="Vollebregt A.W."/>
            <person name="Zhao Z."/>
            <person name="Wu L."/>
            <person name="Kumar M."/>
            <person name="Stam H."/>
            <person name="van den Berg M.A."/>
            <person name="Pel H.J."/>
        </authorList>
    </citation>
    <scope>NUCLEOTIDE SEQUENCE [LARGE SCALE GENOMIC DNA]</scope>
    <source>
        <strain evidence="1 2">CBS 393.64</strain>
    </source>
</reference>
<name>A0A0F4Z4V6_RASE3</name>
<evidence type="ECO:0000313" key="2">
    <source>
        <dbReference type="Proteomes" id="UP000053958"/>
    </source>
</evidence>
<comment type="caution">
    <text evidence="1">The sequence shown here is derived from an EMBL/GenBank/DDBJ whole genome shotgun (WGS) entry which is preliminary data.</text>
</comment>
<dbReference type="RefSeq" id="XP_013331520.1">
    <property type="nucleotide sequence ID" value="XM_013476066.1"/>
</dbReference>
<evidence type="ECO:0000313" key="1">
    <source>
        <dbReference type="EMBL" id="KKA24908.1"/>
    </source>
</evidence>